<dbReference type="Pfam" id="PF13416">
    <property type="entry name" value="SBP_bac_8"/>
    <property type="match status" value="1"/>
</dbReference>
<dbReference type="Proteomes" id="UP000050833">
    <property type="component" value="Unassembled WGS sequence"/>
</dbReference>
<dbReference type="Gene3D" id="3.40.190.10">
    <property type="entry name" value="Periplasmic binding protein-like II"/>
    <property type="match status" value="1"/>
</dbReference>
<protein>
    <submittedName>
        <fullName evidence="3">ABC transporter substrate-binding protein</fullName>
    </submittedName>
</protein>
<evidence type="ECO:0000256" key="2">
    <source>
        <dbReference type="SAM" id="SignalP"/>
    </source>
</evidence>
<proteinExistence type="predicted"/>
<comment type="caution">
    <text evidence="3">The sequence shown here is derived from an EMBL/GenBank/DDBJ whole genome shotgun (WGS) entry which is preliminary data.</text>
</comment>
<dbReference type="Gene3D" id="2.60.120.260">
    <property type="entry name" value="Galactose-binding domain-like"/>
    <property type="match status" value="2"/>
</dbReference>
<dbReference type="AlphaFoldDB" id="A0AAW3JS55"/>
<sequence>MRHKKIGGKFKKTVAVGLIVSMALGSATLRSFAKDVSDDSTSGSKTESSDSDSKSSVTSEEYSSERISTIYTNISKKYKLSDYTGEAVSIPVDSSVTGNSKSYLTTKVKGYEKNNKVLDLTSGKKVTLDFEVPEDGLYYMNFDYLSYDESILPVSMKMKVDGDYPFYECRSLEFETTWKLSDEPSYDRYDNEAVTIPNKQIQWENKYLMDSSYRHSDPLKVQLTKGKHSIELSVDEGNFLLGNIFLEAPAAVEEYKGSSDKADGKELITIQGEDYTTTNDSAIHGVAEYDTSVDPYQAKDTVLNTLDSDSFSTAGRKVTYEFEVKTAGNYKIAANYRQSEKTDFPVFCDVAIDGKVPNSAFKDYSMAYTTKYKTATMQDSKGEDLSVHLEAGKHTISYTISMNPISYIMEEIDEVMSDVNDLALEITKVAGTNADKYRDLKLSKYIPNLEKTLYSYSDRLTKLEKSAVKWSDSDKNVAVMSSLLIAAKQLKSLADSPDSIPYRIDELSTSSNSVNHYLATTIDNLIANDLAIDRIYIYQDGAKLPSKPGFFKSCAMNISRFVASFTDQAYSTKNTNSDHIQVWVNRSSQYVQIMQKMIDEKFTPKTGINVDISIMPDQYKLVLSNSSGNAPDVATGINYTIPYELGIRGALVNMAQYDDFKESTDGYEPGFFMTGSINDGIYSMPETMNFWVLFYRTDVLEKLNLEIPKTMDDVIDMLPKLQMRGLNFYYPTAGMTLMRNFHGTTPLIVQNGGSLYAKTAANGTAIGNEKSVNGFTKLTDLFTVYNMPVNVDNFYQHFRNGDMPIGIADYATFNMLTNAAPELSSSWKVALIPGTQKSDGTIDRSVCGCAESSVIFKSNSERQKKAWEFVKWWSSTETQAEFGQTIQITYGGEYIWPTANTKAFAQLPINSDTKKIVEETAKNVKDVARVPGTYLLEREMSNTFNDIAVNGDNEQTRIDKAVKTVNHEFERKLEEFGYSDSDGKVIKDYKIPTYESVKKLLGRTDDDE</sequence>
<feature type="chain" id="PRO_5043587753" evidence="2">
    <location>
        <begin position="34"/>
        <end position="1008"/>
    </location>
</feature>
<evidence type="ECO:0000313" key="3">
    <source>
        <dbReference type="EMBL" id="KQC84873.1"/>
    </source>
</evidence>
<feature type="region of interest" description="Disordered" evidence="1">
    <location>
        <begin position="34"/>
        <end position="60"/>
    </location>
</feature>
<evidence type="ECO:0000256" key="1">
    <source>
        <dbReference type="SAM" id="MobiDB-lite"/>
    </source>
</evidence>
<dbReference type="PANTHER" id="PTHR43649">
    <property type="entry name" value="ARABINOSE-BINDING PROTEIN-RELATED"/>
    <property type="match status" value="1"/>
</dbReference>
<dbReference type="InterPro" id="IPR006059">
    <property type="entry name" value="SBP"/>
</dbReference>
<dbReference type="InterPro" id="IPR050490">
    <property type="entry name" value="Bact_solute-bd_prot1"/>
</dbReference>
<accession>A0AAW3JS55</accession>
<gene>
    <name evidence="3" type="ORF">APZ18_09135</name>
</gene>
<dbReference type="RefSeq" id="WP_055944083.1">
    <property type="nucleotide sequence ID" value="NZ_LLKB01000005.1"/>
</dbReference>
<feature type="signal peptide" evidence="2">
    <location>
        <begin position="1"/>
        <end position="33"/>
    </location>
</feature>
<dbReference type="PANTHER" id="PTHR43649:SF27">
    <property type="entry name" value="EXTRACELLULAR SOLUTE-BINDING PROTEIN FAMILY 1"/>
    <property type="match status" value="1"/>
</dbReference>
<evidence type="ECO:0000313" key="4">
    <source>
        <dbReference type="Proteomes" id="UP000050833"/>
    </source>
</evidence>
<keyword evidence="2" id="KW-0732">Signal</keyword>
<dbReference type="EMBL" id="LLKB01000005">
    <property type="protein sequence ID" value="KQC84873.1"/>
    <property type="molecule type" value="Genomic_DNA"/>
</dbReference>
<organism evidence="3 4">
    <name type="scientific">Butyribacter intestini</name>
    <dbReference type="NCBI Taxonomy" id="1703332"/>
    <lineage>
        <taxon>Bacteria</taxon>
        <taxon>Bacillati</taxon>
        <taxon>Bacillota</taxon>
        <taxon>Clostridia</taxon>
        <taxon>Lachnospirales</taxon>
        <taxon>Lachnospiraceae</taxon>
        <taxon>Butyribacter</taxon>
    </lineage>
</organism>
<reference evidence="3 4" key="1">
    <citation type="submission" date="2015-10" db="EMBL/GenBank/DDBJ databases">
        <title>Butyribacter intestini gen. nov., sp. nov., a butyric acid-producing bacterium of the family Lachnospiraceae isolated from the human faeces.</title>
        <authorList>
            <person name="Zou Y."/>
            <person name="Xue W."/>
            <person name="Luo G."/>
            <person name="Lv M."/>
        </authorList>
    </citation>
    <scope>NUCLEOTIDE SEQUENCE [LARGE SCALE GENOMIC DNA]</scope>
    <source>
        <strain evidence="3 4">TF01-11</strain>
    </source>
</reference>
<dbReference type="SUPFAM" id="SSF53850">
    <property type="entry name" value="Periplasmic binding protein-like II"/>
    <property type="match status" value="1"/>
</dbReference>
<keyword evidence="4" id="KW-1185">Reference proteome</keyword>
<name>A0AAW3JS55_9FIRM</name>